<dbReference type="EMBL" id="LN681231">
    <property type="protein sequence ID" value="CEK28723.1"/>
    <property type="molecule type" value="Genomic_DNA"/>
</dbReference>
<dbReference type="RefSeq" id="WP_004722530.1">
    <property type="nucleotide sequence ID" value="NZ_CCYO01000007.1"/>
</dbReference>
<accession>A0A0A8VK70</accession>
<reference evidence="2 3" key="2">
    <citation type="submission" date="2018-06" db="EMBL/GenBank/DDBJ databases">
        <authorList>
            <consortium name="Pathogen Informatics"/>
            <person name="Doyle S."/>
        </authorList>
    </citation>
    <scope>NUCLEOTIDE SEQUENCE [LARGE SCALE GENOMIC DNA]</scope>
    <source>
        <strain evidence="2 3">NCTC10476</strain>
    </source>
</reference>
<dbReference type="NCBIfam" id="TIGR02687">
    <property type="entry name" value="BREX-1 system phosphatase PglZ type A"/>
    <property type="match status" value="1"/>
</dbReference>
<dbReference type="GeneID" id="66880600"/>
<evidence type="ECO:0000313" key="2">
    <source>
        <dbReference type="EMBL" id="SUQ01370.1"/>
    </source>
</evidence>
<name>A0A0A8VK70_YERRU</name>
<dbReference type="Pfam" id="PF08665">
    <property type="entry name" value="PglZ"/>
    <property type="match status" value="1"/>
</dbReference>
<dbReference type="InterPro" id="IPR014060">
    <property type="entry name" value="PglZ"/>
</dbReference>
<keyword evidence="3" id="KW-1185">Reference proteome</keyword>
<dbReference type="Proteomes" id="UP000255169">
    <property type="component" value="Unassembled WGS sequence"/>
</dbReference>
<proteinExistence type="predicted"/>
<reference evidence="1" key="1">
    <citation type="journal article" date="2015" name="Genome Announc.">
        <title>Complete Genome Sequence of Yersinia ruckeri Strain CSF007-82, Etiologic Agent of Red Mouth Disease in Salmonid Fish.</title>
        <authorList>
            <person name="Nelson M.C."/>
            <person name="LaPatra S.E."/>
            <person name="Welch T.J."/>
            <person name="Graf J."/>
        </authorList>
    </citation>
    <scope>NUCLEOTIDE SEQUENCE</scope>
    <source>
        <strain evidence="1">CSF007-82</strain>
    </source>
</reference>
<evidence type="ECO:0000313" key="1">
    <source>
        <dbReference type="EMBL" id="CEK28723.1"/>
    </source>
</evidence>
<sequence>MQFKELESGLRQKFTDNRIVFWHDPELRFIDSLIELDLDNVTLLDMRGVSVLATKKRIEIDEPAQKFLLYFTSEVPAREQDWLLDIRLYSTEFHADYAAITLNSLGIPQLGLREHIQLRKAFFTVKRTQLLKGWVTERETEKSLDKKMLAVVAGASTFETKEILFALIQQFVATSQQDDSALENTFAVLKKLGLDKFLWEVLSLELGYQAEAPTLENLLLKLFCTDLWAQGDDAHREWLSKNVLTTAAGRASALAFMGAWRNDRRYKAEYDYCAADLQQTLQPKEHYNYSSPYALAKCDTFEAIEQLIIRGLVTQLQEESTTLDRDAFKALVSERSAKYWSQTQPVYLSIWNAIRQAERLLNLRNRYTDGFNFPDTGAFWKAYCDEIYRFDQTYRLFNEYAAPVHSKGAMILHELDKFIEELYSNWYLAELSRGWNKLLEAENCMQTWQISGVPLQRNFYKENVKRQFDTSQVKRVFVVISDALRYEVAEELGRHINHEKHFSAELRSQTGVLPSYTQLGMAALLPHESLSYQPDNSGVVYADGMSTSGFEKRAAILTKVNGVALKAKDLQNANNQEVNDQIRNASVVYIWHDTIDAIGDKAATEDKTFEACRSAITELKDLVSRLRNRFNASRIFVTADHGFLFQQQALVEQDKTKLESKAVNTIEANKRFIIGHQLPESEFCWHGKLADTAGASDESEFLLPKGVQRFHFVGGARFVHGGAMLQEVCVPVLKIRALEKKAAEKQPQRQPVSVVARDHVIKLVNSIDKIGFIQTTAVDEYNEPRNLNIYIIDENNQVVSGTETVCFDSDNDDMGKRTRDVTMKLMGTAFNRKNKYVLILENADSATEYGRYPITIDLAFQDDFF</sequence>
<dbReference type="OrthoDB" id="9769734at2"/>
<protein>
    <submittedName>
        <fullName evidence="2">PglZ domain</fullName>
    </submittedName>
    <submittedName>
        <fullName evidence="1">Putative cytoplasmic protein</fullName>
    </submittedName>
</protein>
<dbReference type="EMBL" id="UHJG01000001">
    <property type="protein sequence ID" value="SUQ01370.1"/>
    <property type="molecule type" value="Genomic_DNA"/>
</dbReference>
<organism evidence="1">
    <name type="scientific">Yersinia ruckeri</name>
    <dbReference type="NCBI Taxonomy" id="29486"/>
    <lineage>
        <taxon>Bacteria</taxon>
        <taxon>Pseudomonadati</taxon>
        <taxon>Pseudomonadota</taxon>
        <taxon>Gammaproteobacteria</taxon>
        <taxon>Enterobacterales</taxon>
        <taxon>Yersiniaceae</taxon>
        <taxon>Yersinia</taxon>
    </lineage>
</organism>
<gene>
    <name evidence="1" type="ORF">CSF007_15000</name>
    <name evidence="2" type="ORF">NCTC10476_02721</name>
</gene>
<dbReference type="AlphaFoldDB" id="A0A0A8VK70"/>
<evidence type="ECO:0000313" key="3">
    <source>
        <dbReference type="Proteomes" id="UP000255169"/>
    </source>
</evidence>